<dbReference type="Proteomes" id="UP000664144">
    <property type="component" value="Unassembled WGS sequence"/>
</dbReference>
<organism evidence="1 2">
    <name type="scientific">Hymenobacter telluris</name>
    <dbReference type="NCBI Taxonomy" id="2816474"/>
    <lineage>
        <taxon>Bacteria</taxon>
        <taxon>Pseudomonadati</taxon>
        <taxon>Bacteroidota</taxon>
        <taxon>Cytophagia</taxon>
        <taxon>Cytophagales</taxon>
        <taxon>Hymenobacteraceae</taxon>
        <taxon>Hymenobacter</taxon>
    </lineage>
</organism>
<protein>
    <submittedName>
        <fullName evidence="1">Uncharacterized protein</fullName>
    </submittedName>
</protein>
<dbReference type="AlphaFoldDB" id="A0A939ETC5"/>
<reference evidence="1" key="1">
    <citation type="submission" date="2021-03" db="EMBL/GenBank/DDBJ databases">
        <authorList>
            <person name="Kim M.K."/>
        </authorList>
    </citation>
    <scope>NUCLEOTIDE SEQUENCE</scope>
    <source>
        <strain evidence="1">BT186</strain>
    </source>
</reference>
<name>A0A939ETC5_9BACT</name>
<sequence>MEVEEEFLHNAASMARFAEEEIKQFITWTGKRSPYNRSAEEIKARLQTIVADIKLLKKEYMDISKKDSSSFWHPSATQ</sequence>
<dbReference type="EMBL" id="JAFLQZ010000002">
    <property type="protein sequence ID" value="MBO0356882.1"/>
    <property type="molecule type" value="Genomic_DNA"/>
</dbReference>
<proteinExistence type="predicted"/>
<dbReference type="RefSeq" id="WP_206980815.1">
    <property type="nucleotide sequence ID" value="NZ_JAFLQZ010000002.1"/>
</dbReference>
<comment type="caution">
    <text evidence="1">The sequence shown here is derived from an EMBL/GenBank/DDBJ whole genome shotgun (WGS) entry which is preliminary data.</text>
</comment>
<accession>A0A939ETC5</accession>
<evidence type="ECO:0000313" key="2">
    <source>
        <dbReference type="Proteomes" id="UP000664144"/>
    </source>
</evidence>
<keyword evidence="2" id="KW-1185">Reference proteome</keyword>
<evidence type="ECO:0000313" key="1">
    <source>
        <dbReference type="EMBL" id="MBO0356882.1"/>
    </source>
</evidence>
<gene>
    <name evidence="1" type="ORF">J0X19_02900</name>
</gene>